<evidence type="ECO:0000313" key="3">
    <source>
        <dbReference type="EMBL" id="CAD6919271.1"/>
    </source>
</evidence>
<dbReference type="Gene3D" id="2.60.200.20">
    <property type="match status" value="1"/>
</dbReference>
<dbReference type="InterPro" id="IPR008984">
    <property type="entry name" value="SMAD_FHA_dom_sf"/>
</dbReference>
<gene>
    <name evidence="4" type="ORF">A4X03_0g7521</name>
    <name evidence="3" type="ORF">JKIAZH3_G2424</name>
</gene>
<reference evidence="4" key="1">
    <citation type="submission" date="2016-04" db="EMBL/GenBank/DDBJ databases">
        <authorList>
            <person name="Nguyen H.D."/>
            <person name="Kesanakurti P."/>
            <person name="Cullis J."/>
            <person name="Levesque C.A."/>
            <person name="Hambleton S."/>
        </authorList>
    </citation>
    <scope>NUCLEOTIDE SEQUENCE</scope>
    <source>
        <strain evidence="4">DAOMC 238032</strain>
    </source>
</reference>
<dbReference type="EMBL" id="CAJHJG010002274">
    <property type="protein sequence ID" value="CAD6919271.1"/>
    <property type="molecule type" value="Genomic_DNA"/>
</dbReference>
<dbReference type="CDD" id="cd00060">
    <property type="entry name" value="FHA"/>
    <property type="match status" value="1"/>
</dbReference>
<proteinExistence type="predicted"/>
<reference evidence="4" key="2">
    <citation type="journal article" date="2019" name="IMA Fungus">
        <title>Genome sequencing and comparison of five Tilletia species to identify candidate genes for the detection of regulated species infecting wheat.</title>
        <authorList>
            <person name="Nguyen H.D.T."/>
            <person name="Sultana T."/>
            <person name="Kesanakurti P."/>
            <person name="Hambleton S."/>
        </authorList>
    </citation>
    <scope>NUCLEOTIDE SEQUENCE</scope>
    <source>
        <strain evidence="4">DAOMC 238032</strain>
    </source>
</reference>
<evidence type="ECO:0000313" key="4">
    <source>
        <dbReference type="EMBL" id="KAE8244491.1"/>
    </source>
</evidence>
<dbReference type="AlphaFoldDB" id="A0A8T8SPB4"/>
<organism evidence="4 5">
    <name type="scientific">Tilletia caries</name>
    <name type="common">wheat bunt fungus</name>
    <dbReference type="NCBI Taxonomy" id="13290"/>
    <lineage>
        <taxon>Eukaryota</taxon>
        <taxon>Fungi</taxon>
        <taxon>Dikarya</taxon>
        <taxon>Basidiomycota</taxon>
        <taxon>Ustilaginomycotina</taxon>
        <taxon>Exobasidiomycetes</taxon>
        <taxon>Tilletiales</taxon>
        <taxon>Tilletiaceae</taxon>
        <taxon>Tilletia</taxon>
    </lineage>
</organism>
<sequence>MPSSPIILTLVPQEDPTSAQSISFLDTDWFRVHLGGTRIRDRYSSRASFHSVDFTFDEDSLTSNHAEISVQHGVVFITPLQDDKTVCVNDHPLTSKETIRIGHLDQVRLSLYEPYDDVVNSVIVLQVHLTSLPLPLLPNEHQALRYRFPHVSTTPTVLHALYKLSSSTLQLQAELASTKQQLQDALEAAAAHTCTPPAPPRSYGQLLNDLRQSDRPSPLEAASKLAPTSSSSSPSSSPLINVCGNLGTDLGTEVIIGSGVLDLFSNFGTYLGTATEIIITAILFAS</sequence>
<evidence type="ECO:0000313" key="6">
    <source>
        <dbReference type="Proteomes" id="UP000836402"/>
    </source>
</evidence>
<reference evidence="3" key="3">
    <citation type="submission" date="2020-10" db="EMBL/GenBank/DDBJ databases">
        <authorList>
            <person name="Sedaghatjoo S."/>
        </authorList>
    </citation>
    <scope>NUCLEOTIDE SEQUENCE</scope>
    <source>
        <strain evidence="3">AZH3</strain>
    </source>
</reference>
<evidence type="ECO:0000313" key="5">
    <source>
        <dbReference type="Proteomes" id="UP000077671"/>
    </source>
</evidence>
<comment type="caution">
    <text evidence="4">The sequence shown here is derived from an EMBL/GenBank/DDBJ whole genome shotgun (WGS) entry which is preliminary data.</text>
</comment>
<dbReference type="Pfam" id="PF00498">
    <property type="entry name" value="FHA"/>
    <property type="match status" value="1"/>
</dbReference>
<keyword evidence="6" id="KW-1185">Reference proteome</keyword>
<feature type="region of interest" description="Disordered" evidence="1">
    <location>
        <begin position="214"/>
        <end position="237"/>
    </location>
</feature>
<dbReference type="Proteomes" id="UP000077671">
    <property type="component" value="Unassembled WGS sequence"/>
</dbReference>
<evidence type="ECO:0000259" key="2">
    <source>
        <dbReference type="Pfam" id="PF00498"/>
    </source>
</evidence>
<protein>
    <recommendedName>
        <fullName evidence="2">FHA domain-containing protein</fullName>
    </recommendedName>
</protein>
<dbReference type="InterPro" id="IPR000253">
    <property type="entry name" value="FHA_dom"/>
</dbReference>
<accession>A0A8T8SPB4</accession>
<feature type="domain" description="FHA" evidence="2">
    <location>
        <begin position="50"/>
        <end position="109"/>
    </location>
</feature>
<name>A0A8T8SPB4_9BASI</name>
<dbReference type="EMBL" id="LWDD02001814">
    <property type="protein sequence ID" value="KAE8244491.1"/>
    <property type="molecule type" value="Genomic_DNA"/>
</dbReference>
<evidence type="ECO:0000256" key="1">
    <source>
        <dbReference type="SAM" id="MobiDB-lite"/>
    </source>
</evidence>
<dbReference type="Proteomes" id="UP000836402">
    <property type="component" value="Unassembled WGS sequence"/>
</dbReference>
<dbReference type="SUPFAM" id="SSF49879">
    <property type="entry name" value="SMAD/FHA domain"/>
    <property type="match status" value="1"/>
</dbReference>